<evidence type="ECO:0000313" key="3">
    <source>
        <dbReference type="Proteomes" id="UP000308133"/>
    </source>
</evidence>
<gene>
    <name evidence="2" type="ORF">C1H76_9061</name>
</gene>
<name>A0A4U7AQG6_9PEZI</name>
<accession>A0A4U7AQG6</accession>
<comment type="caution">
    <text evidence="2">The sequence shown here is derived from an EMBL/GenBank/DDBJ whole genome shotgun (WGS) entry which is preliminary data.</text>
</comment>
<dbReference type="AlphaFoldDB" id="A0A4U7AQG6"/>
<feature type="compositionally biased region" description="Pro residues" evidence="1">
    <location>
        <begin position="248"/>
        <end position="297"/>
    </location>
</feature>
<organism evidence="2 3">
    <name type="scientific">Elsinoe australis</name>
    <dbReference type="NCBI Taxonomy" id="40998"/>
    <lineage>
        <taxon>Eukaryota</taxon>
        <taxon>Fungi</taxon>
        <taxon>Dikarya</taxon>
        <taxon>Ascomycota</taxon>
        <taxon>Pezizomycotina</taxon>
        <taxon>Dothideomycetes</taxon>
        <taxon>Dothideomycetidae</taxon>
        <taxon>Myriangiales</taxon>
        <taxon>Elsinoaceae</taxon>
        <taxon>Elsinoe</taxon>
    </lineage>
</organism>
<proteinExistence type="predicted"/>
<feature type="compositionally biased region" description="Polar residues" evidence="1">
    <location>
        <begin position="396"/>
        <end position="405"/>
    </location>
</feature>
<evidence type="ECO:0000313" key="2">
    <source>
        <dbReference type="EMBL" id="TKX18800.1"/>
    </source>
</evidence>
<feature type="compositionally biased region" description="Low complexity" evidence="1">
    <location>
        <begin position="349"/>
        <end position="360"/>
    </location>
</feature>
<feature type="compositionally biased region" description="Low complexity" evidence="1">
    <location>
        <begin position="313"/>
        <end position="336"/>
    </location>
</feature>
<dbReference type="Proteomes" id="UP000308133">
    <property type="component" value="Unassembled WGS sequence"/>
</dbReference>
<protein>
    <submittedName>
        <fullName evidence="2">Uncharacterized protein</fullName>
    </submittedName>
</protein>
<sequence>MSITTTSATPVNSFLSSLTSSLLSACVPSCSLTLQPAYMTWATNSSLPPLATTVLFVNPSSNQTSTSIDCNTQVLSQYYLNKGIGAQKITGVDDNCNLVGTFPNIEQVKGVNEFYTSSATATYPATYLDIGIRFGAAGIFKTTYANGSSACLTSRNSYTTAGGKTYTGLLTKTTITETSIVAVNATGISTGTYTRTYTLMPELADYFPDDEVIQQCASYVSFETSPNTLTAANYLTQVRTVPGAAPAQPSPNPPPGPEQPAPPPAESPNQPAQPAPPAPPVAETPTPGNVPQPPAAAPPTTSAGPAPAPTPQNPDNAGPGQQPQPGQPQQSPGIGNLISAIIGVGQGQGQRQPQPTPVTQGSGGAVAPPPPANNNPGDDSPSGNPPSNPGTGNSPAANQGGSPNSPADPAQRGNPDGNSAAASTPTTLPAVIINGQTALPGGSALVIAGETVSVDSAGASVAVGTTTVALAAASTAFTNVPGLSVSVTSQVIYVPAQLTGAGGAAPSANDIASFIVSGLGGGGAATTATGTVGGNGRAASGNSTTTRPAQYTGAASKWSDQWSRGSIVLFISAIVLIL</sequence>
<feature type="region of interest" description="Disordered" evidence="1">
    <location>
        <begin position="242"/>
        <end position="424"/>
    </location>
</feature>
<dbReference type="EMBL" id="PTQR01000126">
    <property type="protein sequence ID" value="TKX18800.1"/>
    <property type="molecule type" value="Genomic_DNA"/>
</dbReference>
<evidence type="ECO:0000256" key="1">
    <source>
        <dbReference type="SAM" id="MobiDB-lite"/>
    </source>
</evidence>
<reference evidence="2 3" key="1">
    <citation type="submission" date="2018-02" db="EMBL/GenBank/DDBJ databases">
        <title>Draft genome sequences of Elsinoe sp., causing black scab on jojoba.</title>
        <authorList>
            <person name="Stodart B."/>
            <person name="Jeffress S."/>
            <person name="Ash G."/>
            <person name="Arun Chinnappa K."/>
        </authorList>
    </citation>
    <scope>NUCLEOTIDE SEQUENCE [LARGE SCALE GENOMIC DNA]</scope>
    <source>
        <strain evidence="2 3">Hillstone_2</strain>
    </source>
</reference>